<dbReference type="InterPro" id="IPR050638">
    <property type="entry name" value="AA-Vitamin_Transporters"/>
</dbReference>
<evidence type="ECO:0000259" key="7">
    <source>
        <dbReference type="Pfam" id="PF00892"/>
    </source>
</evidence>
<dbReference type="PATRIC" id="fig|401562.3.peg.1406"/>
<dbReference type="Pfam" id="PF00892">
    <property type="entry name" value="EamA"/>
    <property type="match status" value="2"/>
</dbReference>
<organism evidence="8 9">
    <name type="scientific">Aureimonas ureilytica</name>
    <dbReference type="NCBI Taxonomy" id="401562"/>
    <lineage>
        <taxon>Bacteria</taxon>
        <taxon>Pseudomonadati</taxon>
        <taxon>Pseudomonadota</taxon>
        <taxon>Alphaproteobacteria</taxon>
        <taxon>Hyphomicrobiales</taxon>
        <taxon>Aurantimonadaceae</taxon>
        <taxon>Aureimonas</taxon>
    </lineage>
</organism>
<keyword evidence="3 6" id="KW-0812">Transmembrane</keyword>
<keyword evidence="4 6" id="KW-1133">Transmembrane helix</keyword>
<evidence type="ECO:0000313" key="8">
    <source>
        <dbReference type="EMBL" id="KTQ95686.1"/>
    </source>
</evidence>
<dbReference type="InterPro" id="IPR037185">
    <property type="entry name" value="EmrE-like"/>
</dbReference>
<reference evidence="8 9" key="1">
    <citation type="journal article" date="2016" name="Front. Microbiol.">
        <title>Genomic Resource of Rice Seed Associated Bacteria.</title>
        <authorList>
            <person name="Midha S."/>
            <person name="Bansal K."/>
            <person name="Sharma S."/>
            <person name="Kumar N."/>
            <person name="Patil P.P."/>
            <person name="Chaudhry V."/>
            <person name="Patil P.B."/>
        </authorList>
    </citation>
    <scope>NUCLEOTIDE SEQUENCE [LARGE SCALE GENOMIC DNA]</scope>
    <source>
        <strain evidence="8 9">NS226</strain>
    </source>
</reference>
<feature type="domain" description="EamA" evidence="7">
    <location>
        <begin position="14"/>
        <end position="142"/>
    </location>
</feature>
<dbReference type="SUPFAM" id="SSF103481">
    <property type="entry name" value="Multidrug resistance efflux transporter EmrE"/>
    <property type="match status" value="2"/>
</dbReference>
<feature type="transmembrane region" description="Helical" evidence="6">
    <location>
        <begin position="246"/>
        <end position="266"/>
    </location>
</feature>
<evidence type="ECO:0000256" key="4">
    <source>
        <dbReference type="ARBA" id="ARBA00022989"/>
    </source>
</evidence>
<feature type="transmembrane region" description="Helical" evidence="6">
    <location>
        <begin position="272"/>
        <end position="289"/>
    </location>
</feature>
<dbReference type="InterPro" id="IPR000620">
    <property type="entry name" value="EamA_dom"/>
</dbReference>
<feature type="transmembrane region" description="Helical" evidence="6">
    <location>
        <begin position="129"/>
        <end position="146"/>
    </location>
</feature>
<keyword evidence="5 6" id="KW-0472">Membrane</keyword>
<feature type="transmembrane region" description="Helical" evidence="6">
    <location>
        <begin position="37"/>
        <end position="59"/>
    </location>
</feature>
<gene>
    <name evidence="8" type="ORF">NS226_09680</name>
</gene>
<evidence type="ECO:0000256" key="5">
    <source>
        <dbReference type="ARBA" id="ARBA00023136"/>
    </source>
</evidence>
<dbReference type="GO" id="GO:0016020">
    <property type="term" value="C:membrane"/>
    <property type="evidence" value="ECO:0007669"/>
    <property type="project" value="UniProtKB-SubCell"/>
</dbReference>
<feature type="transmembrane region" description="Helical" evidence="6">
    <location>
        <begin position="152"/>
        <end position="173"/>
    </location>
</feature>
<accession>A0A175R9D1</accession>
<evidence type="ECO:0000313" key="9">
    <source>
        <dbReference type="Proteomes" id="UP000078272"/>
    </source>
</evidence>
<dbReference type="OrthoDB" id="9809509at2"/>
<dbReference type="EMBL" id="LDPZ01000020">
    <property type="protein sequence ID" value="KTQ95686.1"/>
    <property type="molecule type" value="Genomic_DNA"/>
</dbReference>
<feature type="transmembrane region" description="Helical" evidence="6">
    <location>
        <begin position="217"/>
        <end position="239"/>
    </location>
</feature>
<feature type="transmembrane region" description="Helical" evidence="6">
    <location>
        <begin position="185"/>
        <end position="205"/>
    </location>
</feature>
<dbReference type="PANTHER" id="PTHR32322:SF2">
    <property type="entry name" value="EAMA DOMAIN-CONTAINING PROTEIN"/>
    <property type="match status" value="1"/>
</dbReference>
<name>A0A175R9D1_9HYPH</name>
<sequence>MSGLTQRLLPAFPVLFVLLWSTGFVGARYAMPHAEPFTFLALRFALAILLLLPVALYLLRRRGVPLRPLGHAAFAGSLIHGVYLGGVFFAVRHGLPAGITALVAGLQPFFTALIARAALGERLTRRHQTGLAIGLVGVFLVVAPKLGTGAAFGPATLVPALIGVVAIALGTVWQKRFVTGLDLRVGACAQYVGALVPVALAAFLFETMRVDWTLELVLSLAWLTLALSIGAVMLLLVLIRNGSVSSVASLFYLVPSVTALMAFVLFGERLTLVQLLGMLVAAAGVWLATRTSARRRE</sequence>
<protein>
    <submittedName>
        <fullName evidence="8">Peptide ABC transporter ATP-binding protein</fullName>
    </submittedName>
</protein>
<feature type="domain" description="EamA" evidence="7">
    <location>
        <begin position="160"/>
        <end position="289"/>
    </location>
</feature>
<evidence type="ECO:0000256" key="6">
    <source>
        <dbReference type="SAM" id="Phobius"/>
    </source>
</evidence>
<dbReference type="PANTHER" id="PTHR32322">
    <property type="entry name" value="INNER MEMBRANE TRANSPORTER"/>
    <property type="match status" value="1"/>
</dbReference>
<feature type="transmembrane region" description="Helical" evidence="6">
    <location>
        <begin position="71"/>
        <end position="91"/>
    </location>
</feature>
<keyword evidence="8" id="KW-0547">Nucleotide-binding</keyword>
<dbReference type="RefSeq" id="WP_058634828.1">
    <property type="nucleotide sequence ID" value="NZ_LDPZ01000020.1"/>
</dbReference>
<feature type="transmembrane region" description="Helical" evidence="6">
    <location>
        <begin position="97"/>
        <end position="117"/>
    </location>
</feature>
<comment type="caution">
    <text evidence="8">The sequence shown here is derived from an EMBL/GenBank/DDBJ whole genome shotgun (WGS) entry which is preliminary data.</text>
</comment>
<dbReference type="GO" id="GO:0005524">
    <property type="term" value="F:ATP binding"/>
    <property type="evidence" value="ECO:0007669"/>
    <property type="project" value="UniProtKB-KW"/>
</dbReference>
<dbReference type="AlphaFoldDB" id="A0A175R9D1"/>
<feature type="transmembrane region" description="Helical" evidence="6">
    <location>
        <begin position="12"/>
        <end position="31"/>
    </location>
</feature>
<dbReference type="Proteomes" id="UP000078272">
    <property type="component" value="Unassembled WGS sequence"/>
</dbReference>
<comment type="subcellular location">
    <subcellularLocation>
        <location evidence="1">Membrane</location>
        <topology evidence="1">Multi-pass membrane protein</topology>
    </subcellularLocation>
</comment>
<comment type="similarity">
    <text evidence="2">Belongs to the EamA transporter family.</text>
</comment>
<keyword evidence="8" id="KW-0067">ATP-binding</keyword>
<evidence type="ECO:0000256" key="2">
    <source>
        <dbReference type="ARBA" id="ARBA00007362"/>
    </source>
</evidence>
<evidence type="ECO:0000256" key="3">
    <source>
        <dbReference type="ARBA" id="ARBA00022692"/>
    </source>
</evidence>
<proteinExistence type="inferred from homology"/>
<evidence type="ECO:0000256" key="1">
    <source>
        <dbReference type="ARBA" id="ARBA00004141"/>
    </source>
</evidence>